<dbReference type="OrthoDB" id="1929700at2759"/>
<dbReference type="AlphaFoldDB" id="A0A7J0E4R3"/>
<feature type="domain" description="Retrotransposon Copia-like N-terminal" evidence="2">
    <location>
        <begin position="24"/>
        <end position="63"/>
    </location>
</feature>
<protein>
    <recommendedName>
        <fullName evidence="2">Retrotransposon Copia-like N-terminal domain-containing protein</fullName>
    </recommendedName>
</protein>
<dbReference type="Proteomes" id="UP000585474">
    <property type="component" value="Unassembled WGS sequence"/>
</dbReference>
<dbReference type="PANTHER" id="PTHR34222">
    <property type="entry name" value="GAG_PRE-INTEGRS DOMAIN-CONTAINING PROTEIN"/>
    <property type="match status" value="1"/>
</dbReference>
<reference evidence="3 4" key="1">
    <citation type="submission" date="2019-07" db="EMBL/GenBank/DDBJ databases">
        <title>De Novo Assembly of kiwifruit Actinidia rufa.</title>
        <authorList>
            <person name="Sugita-Konishi S."/>
            <person name="Sato K."/>
            <person name="Mori E."/>
            <person name="Abe Y."/>
            <person name="Kisaki G."/>
            <person name="Hamano K."/>
            <person name="Suezawa K."/>
            <person name="Otani M."/>
            <person name="Fukuda T."/>
            <person name="Manabe T."/>
            <person name="Gomi K."/>
            <person name="Tabuchi M."/>
            <person name="Akimitsu K."/>
            <person name="Kataoka I."/>
        </authorList>
    </citation>
    <scope>NUCLEOTIDE SEQUENCE [LARGE SCALE GENOMIC DNA]</scope>
    <source>
        <strain evidence="4">cv. Fuchu</strain>
    </source>
</reference>
<gene>
    <name evidence="3" type="ORF">Acr_01g0012190</name>
</gene>
<name>A0A7J0E4R3_9ERIC</name>
<dbReference type="Pfam" id="PF14244">
    <property type="entry name" value="Retrotran_gag_3"/>
    <property type="match status" value="1"/>
</dbReference>
<accession>A0A7J0E4R3</accession>
<sequence length="246" mass="27373">MDDNAETQPPQQQSSALQPAPARRITSVPLSSTNFASWSRSVRLYLGARGKLCWLSGDVAKPDGKDASKLEQWEMDNYRVVIQFDGSTSVYEPYKRNCISYPEDRLCADLLWEPQQPWEEELAQHKSLADVQGMTPIIAKAINTQLEEQRVYQFLMGSGPKFQGLCTQILNTTPLPSLGSVYAMVEESKRRHQLTLTVPPAFGSSSDQMAFTVSSRQRGHRSSGTPNVCAYCKATPMTVVGNYTLS</sequence>
<comment type="caution">
    <text evidence="3">The sequence shown here is derived from an EMBL/GenBank/DDBJ whole genome shotgun (WGS) entry which is preliminary data.</text>
</comment>
<evidence type="ECO:0000256" key="1">
    <source>
        <dbReference type="SAM" id="MobiDB-lite"/>
    </source>
</evidence>
<proteinExistence type="predicted"/>
<evidence type="ECO:0000313" key="4">
    <source>
        <dbReference type="Proteomes" id="UP000585474"/>
    </source>
</evidence>
<feature type="region of interest" description="Disordered" evidence="1">
    <location>
        <begin position="1"/>
        <end position="23"/>
    </location>
</feature>
<organism evidence="3 4">
    <name type="scientific">Actinidia rufa</name>
    <dbReference type="NCBI Taxonomy" id="165716"/>
    <lineage>
        <taxon>Eukaryota</taxon>
        <taxon>Viridiplantae</taxon>
        <taxon>Streptophyta</taxon>
        <taxon>Embryophyta</taxon>
        <taxon>Tracheophyta</taxon>
        <taxon>Spermatophyta</taxon>
        <taxon>Magnoliopsida</taxon>
        <taxon>eudicotyledons</taxon>
        <taxon>Gunneridae</taxon>
        <taxon>Pentapetalae</taxon>
        <taxon>asterids</taxon>
        <taxon>Ericales</taxon>
        <taxon>Actinidiaceae</taxon>
        <taxon>Actinidia</taxon>
    </lineage>
</organism>
<dbReference type="PANTHER" id="PTHR34222:SF33">
    <property type="entry name" value="RETROTRANSPOSON GAG DOMAIN-CONTAINING PROTEIN"/>
    <property type="match status" value="1"/>
</dbReference>
<keyword evidence="4" id="KW-1185">Reference proteome</keyword>
<evidence type="ECO:0000313" key="3">
    <source>
        <dbReference type="EMBL" id="GFY81410.1"/>
    </source>
</evidence>
<dbReference type="EMBL" id="BJWL01000001">
    <property type="protein sequence ID" value="GFY81410.1"/>
    <property type="molecule type" value="Genomic_DNA"/>
</dbReference>
<feature type="compositionally biased region" description="Low complexity" evidence="1">
    <location>
        <begin position="8"/>
        <end position="22"/>
    </location>
</feature>
<dbReference type="InterPro" id="IPR029472">
    <property type="entry name" value="Copia-like_N"/>
</dbReference>
<evidence type="ECO:0000259" key="2">
    <source>
        <dbReference type="Pfam" id="PF14244"/>
    </source>
</evidence>